<evidence type="ECO:0000256" key="6">
    <source>
        <dbReference type="ARBA" id="ARBA00023242"/>
    </source>
</evidence>
<reference evidence="8" key="1">
    <citation type="submission" date="2019-07" db="EMBL/GenBank/DDBJ databases">
        <title>Hyphodiscus hymeniophilus genome sequencing and assembly.</title>
        <authorList>
            <person name="Kramer G."/>
            <person name="Nodwell J."/>
        </authorList>
    </citation>
    <scope>NUCLEOTIDE SEQUENCE</scope>
    <source>
        <strain evidence="8">ATCC 34498</strain>
    </source>
</reference>
<evidence type="ECO:0000256" key="5">
    <source>
        <dbReference type="ARBA" id="ARBA00023163"/>
    </source>
</evidence>
<feature type="compositionally biased region" description="Low complexity" evidence="7">
    <location>
        <begin position="371"/>
        <end position="391"/>
    </location>
</feature>
<dbReference type="EMBL" id="VNKQ01000007">
    <property type="protein sequence ID" value="KAG0649745.1"/>
    <property type="molecule type" value="Genomic_DNA"/>
</dbReference>
<gene>
    <name evidence="8" type="ORF">D0Z07_3726</name>
</gene>
<dbReference type="InterPro" id="IPR052360">
    <property type="entry name" value="Transcr_Regulatory_Proteins"/>
</dbReference>
<keyword evidence="6" id="KW-0539">Nucleus</keyword>
<keyword evidence="4" id="KW-0238">DNA-binding</keyword>
<evidence type="ECO:0000256" key="3">
    <source>
        <dbReference type="ARBA" id="ARBA00023015"/>
    </source>
</evidence>
<accession>A0A9P6VKM8</accession>
<proteinExistence type="predicted"/>
<keyword evidence="5" id="KW-0804">Transcription</keyword>
<feature type="compositionally biased region" description="Polar residues" evidence="7">
    <location>
        <begin position="298"/>
        <end position="308"/>
    </location>
</feature>
<evidence type="ECO:0000313" key="9">
    <source>
        <dbReference type="Proteomes" id="UP000785200"/>
    </source>
</evidence>
<comment type="caution">
    <text evidence="8">The sequence shown here is derived from an EMBL/GenBank/DDBJ whole genome shotgun (WGS) entry which is preliminary data.</text>
</comment>
<evidence type="ECO:0000256" key="4">
    <source>
        <dbReference type="ARBA" id="ARBA00023125"/>
    </source>
</evidence>
<dbReference type="InterPro" id="IPR021858">
    <property type="entry name" value="Fun_TF"/>
</dbReference>
<dbReference type="PANTHER" id="PTHR36206">
    <property type="entry name" value="ASPERCRYPTIN BIOSYNTHESIS CLUSTER-SPECIFIC TRANSCRIPTION REGULATOR ATNN-RELATED"/>
    <property type="match status" value="1"/>
</dbReference>
<feature type="region of interest" description="Disordered" evidence="7">
    <location>
        <begin position="667"/>
        <end position="768"/>
    </location>
</feature>
<dbReference type="OrthoDB" id="3598904at2759"/>
<dbReference type="Pfam" id="PF11951">
    <property type="entry name" value="Fungal_trans_2"/>
    <property type="match status" value="1"/>
</dbReference>
<evidence type="ECO:0000256" key="7">
    <source>
        <dbReference type="SAM" id="MobiDB-lite"/>
    </source>
</evidence>
<organism evidence="8 9">
    <name type="scientific">Hyphodiscus hymeniophilus</name>
    <dbReference type="NCBI Taxonomy" id="353542"/>
    <lineage>
        <taxon>Eukaryota</taxon>
        <taxon>Fungi</taxon>
        <taxon>Dikarya</taxon>
        <taxon>Ascomycota</taxon>
        <taxon>Pezizomycotina</taxon>
        <taxon>Leotiomycetes</taxon>
        <taxon>Helotiales</taxon>
        <taxon>Hyphodiscaceae</taxon>
        <taxon>Hyphodiscus</taxon>
    </lineage>
</organism>
<dbReference type="GO" id="GO:0046872">
    <property type="term" value="F:metal ion binding"/>
    <property type="evidence" value="ECO:0007669"/>
    <property type="project" value="UniProtKB-KW"/>
</dbReference>
<evidence type="ECO:0000256" key="2">
    <source>
        <dbReference type="ARBA" id="ARBA00022833"/>
    </source>
</evidence>
<feature type="compositionally biased region" description="Low complexity" evidence="7">
    <location>
        <begin position="674"/>
        <end position="684"/>
    </location>
</feature>
<protein>
    <submittedName>
        <fullName evidence="8">Aspercryptin biosynthesis cluster-specific transcription regulator atnN ame</fullName>
    </submittedName>
</protein>
<name>A0A9P6VKM8_9HELO</name>
<keyword evidence="3" id="KW-0805">Transcription regulation</keyword>
<keyword evidence="9" id="KW-1185">Reference proteome</keyword>
<feature type="compositionally biased region" description="Polar residues" evidence="7">
    <location>
        <begin position="392"/>
        <end position="404"/>
    </location>
</feature>
<feature type="region of interest" description="Disordered" evidence="7">
    <location>
        <begin position="297"/>
        <end position="316"/>
    </location>
</feature>
<dbReference type="AlphaFoldDB" id="A0A9P6VKM8"/>
<evidence type="ECO:0000256" key="1">
    <source>
        <dbReference type="ARBA" id="ARBA00022723"/>
    </source>
</evidence>
<keyword evidence="1" id="KW-0479">Metal-binding</keyword>
<evidence type="ECO:0000313" key="8">
    <source>
        <dbReference type="EMBL" id="KAG0649745.1"/>
    </source>
</evidence>
<sequence>MKSSLIVSDAANSEENVTDILDYQREETLQLFPSNLEYPHNEDESQYFQRFIEYSAGELSGFFDPSFWTRLVLQEAHVVPPIRHAAIAIGALNKSLENAPGPGLKVNIIQNIDKKHHAAAVSQYLRAIQALNNYITASNDPQLRTALVACLLFVCFETFQGSLASAVQQTYGGLKILRSYYQGKPSSRPRISTKSPAGISSKVTVTGKITQGLLSRLGCDNVSKSRAIAMHLEEYLDTDSLQSESEENVNTLSDAFIYDLSVKHHVHPHATSGTSFSQGRQRPILSVPVGEYSGYSAGITSDGTSESTSNEEDSIMPYGKSSILSTSDYLRKASATSCLYKRAESPVITAPRKDPSTLSNSLVSTPMIYTPPSTGTHTPSSSLVPSIQISSTTQAPPISQGVTNTRKRPLTLASRSPTPPPLHNDFAIEEILIQTFVRLDGQGLFFGMIPGIPPLIWDIHKIWHLPIPTSFPDFASAHRCWDFLMDRALQFFRRTSFNRAYAPRNSDPPEQIGSELKSHLNQLDAFEAAFRPILDQAIGDDGAVANPPALLLSLYQRITVIMLAGVPNDSEMVYDSYLSDFKYIVRTCALLISSPSMAQRPPNPRFTFEVGIVPPLHIVATKCRDPIVRREAISLLFASPRQEGMWDGILTARIGKWMKRCEEDGLGEPPLLDSRQSSISQASSLGERGSGRFSYPSPPPVERGSVGGWEDGKSISDAVNEAVGKRNFGKNEREHAVSSTASRPRGTTGAKPNKNEVQQNGGEVHQRGWMVPEENRVRLMVVDFHFPERYVKVKCQKALPGVDGKKEGRETVIAW</sequence>
<dbReference type="GO" id="GO:0003677">
    <property type="term" value="F:DNA binding"/>
    <property type="evidence" value="ECO:0007669"/>
    <property type="project" value="UniProtKB-KW"/>
</dbReference>
<keyword evidence="2" id="KW-0862">Zinc</keyword>
<feature type="region of interest" description="Disordered" evidence="7">
    <location>
        <begin position="371"/>
        <end position="418"/>
    </location>
</feature>
<dbReference type="PANTHER" id="PTHR36206:SF4">
    <property type="entry name" value="HYPOTHETICAL CONSERVED PROTEIN (EUROFUNG)-RELATED"/>
    <property type="match status" value="1"/>
</dbReference>
<dbReference type="Proteomes" id="UP000785200">
    <property type="component" value="Unassembled WGS sequence"/>
</dbReference>